<feature type="domain" description="DUF4394" evidence="2">
    <location>
        <begin position="39"/>
        <end position="251"/>
    </location>
</feature>
<evidence type="ECO:0000259" key="2">
    <source>
        <dbReference type="Pfam" id="PF14339"/>
    </source>
</evidence>
<dbReference type="RefSeq" id="WP_379913014.1">
    <property type="nucleotide sequence ID" value="NZ_JBHUDD010000027.1"/>
</dbReference>
<dbReference type="EMBL" id="JBHUDD010000027">
    <property type="protein sequence ID" value="MFD1508421.1"/>
    <property type="molecule type" value="Genomic_DNA"/>
</dbReference>
<protein>
    <submittedName>
        <fullName evidence="3">DUF4394 domain-containing protein</fullName>
    </submittedName>
</protein>
<accession>A0ABW4ECU8</accession>
<keyword evidence="4" id="KW-1185">Reference proteome</keyword>
<keyword evidence="1" id="KW-0732">Signal</keyword>
<dbReference type="Proteomes" id="UP001597186">
    <property type="component" value="Unassembled WGS sequence"/>
</dbReference>
<evidence type="ECO:0000256" key="1">
    <source>
        <dbReference type="SAM" id="SignalP"/>
    </source>
</evidence>
<comment type="caution">
    <text evidence="3">The sequence shown here is derived from an EMBL/GenBank/DDBJ whole genome shotgun (WGS) entry which is preliminary data.</text>
</comment>
<dbReference type="SUPFAM" id="SSF50969">
    <property type="entry name" value="YVTN repeat-like/Quinoprotein amine dehydrogenase"/>
    <property type="match status" value="1"/>
</dbReference>
<feature type="chain" id="PRO_5045379369" evidence="1">
    <location>
        <begin position="24"/>
        <end position="270"/>
    </location>
</feature>
<organism evidence="3 4">
    <name type="scientific">Lacimonas salitolerans</name>
    <dbReference type="NCBI Taxonomy" id="1323750"/>
    <lineage>
        <taxon>Bacteria</taxon>
        <taxon>Pseudomonadati</taxon>
        <taxon>Pseudomonadota</taxon>
        <taxon>Alphaproteobacteria</taxon>
        <taxon>Rhodobacterales</taxon>
        <taxon>Paracoccaceae</taxon>
        <taxon>Lacimonas</taxon>
    </lineage>
</organism>
<dbReference type="Pfam" id="PF14339">
    <property type="entry name" value="DUF4394"/>
    <property type="match status" value="1"/>
</dbReference>
<gene>
    <name evidence="3" type="ORF">ACFTOW_03265</name>
</gene>
<feature type="signal peptide" evidence="1">
    <location>
        <begin position="1"/>
        <end position="23"/>
    </location>
</feature>
<dbReference type="InterPro" id="IPR011044">
    <property type="entry name" value="Quino_amine_DH_bsu"/>
</dbReference>
<proteinExistence type="predicted"/>
<evidence type="ECO:0000313" key="3">
    <source>
        <dbReference type="EMBL" id="MFD1508421.1"/>
    </source>
</evidence>
<dbReference type="InterPro" id="IPR025507">
    <property type="entry name" value="DUF4394"/>
</dbReference>
<name>A0ABW4ECU8_9RHOB</name>
<sequence length="270" mass="28110">MTITNRFTFAAAAAASASLVAFAAPAFAAPAVALTGDRTLVLFETDTATVSGMVEVSGVDSLLGIDYRPATGQLIGVSTDHRIVEIDAESGETTELSSMETMLPLMEDMQVVVDFNPAADRLRFMTGTTNHRVNVDTGEVIVDGRLAFVTDDGNASADPMVAAAAYINSFGQPDSTAMFNIDAGLSALIQQTAPNDGTLATIGMLGAEIDGMVAFDVQTTEDGMNTAWLVANGALHTVDLGTGMVSQSWEFTGLDGLSGDIRDLTILPAM</sequence>
<reference evidence="4" key="1">
    <citation type="journal article" date="2019" name="Int. J. Syst. Evol. Microbiol.">
        <title>The Global Catalogue of Microorganisms (GCM) 10K type strain sequencing project: providing services to taxonomists for standard genome sequencing and annotation.</title>
        <authorList>
            <consortium name="The Broad Institute Genomics Platform"/>
            <consortium name="The Broad Institute Genome Sequencing Center for Infectious Disease"/>
            <person name="Wu L."/>
            <person name="Ma J."/>
        </authorList>
    </citation>
    <scope>NUCLEOTIDE SEQUENCE [LARGE SCALE GENOMIC DNA]</scope>
    <source>
        <strain evidence="4">CGMCC 1.12477</strain>
    </source>
</reference>
<evidence type="ECO:0000313" key="4">
    <source>
        <dbReference type="Proteomes" id="UP001597186"/>
    </source>
</evidence>